<dbReference type="RefSeq" id="WP_021232532.1">
    <property type="nucleotide sequence ID" value="NZ_ATHL01000024.1"/>
</dbReference>
<reference evidence="9 10" key="1">
    <citation type="journal article" date="2013" name="Genome Announc.">
        <title>Genome Sequence of Novosphingobium lindaniclasticum LE124T, Isolated from a Hexachlorocyclohexane Dumpsite.</title>
        <authorList>
            <person name="Saxena A."/>
            <person name="Nayyar N."/>
            <person name="Sangwan N."/>
            <person name="Kumari R."/>
            <person name="Khurana J.P."/>
            <person name="Lal R."/>
        </authorList>
    </citation>
    <scope>NUCLEOTIDE SEQUENCE [LARGE SCALE GENOMIC DNA]</scope>
    <source>
        <strain evidence="9 10">LE124</strain>
    </source>
</reference>
<evidence type="ECO:0000256" key="2">
    <source>
        <dbReference type="ARBA" id="ARBA00012438"/>
    </source>
</evidence>
<evidence type="ECO:0000256" key="7">
    <source>
        <dbReference type="ARBA" id="ARBA00022840"/>
    </source>
</evidence>
<gene>
    <name evidence="9" type="ORF">L284_02795</name>
</gene>
<evidence type="ECO:0000313" key="10">
    <source>
        <dbReference type="Proteomes" id="UP000015527"/>
    </source>
</evidence>
<dbReference type="PANTHER" id="PTHR41523">
    <property type="entry name" value="TWO-COMPONENT SYSTEM SENSOR PROTEIN"/>
    <property type="match status" value="1"/>
</dbReference>
<dbReference type="PATRIC" id="fig|1096930.3.peg.548"/>
<name>T0J4V5_9SPHN</name>
<evidence type="ECO:0000256" key="3">
    <source>
        <dbReference type="ARBA" id="ARBA00022553"/>
    </source>
</evidence>
<dbReference type="OrthoDB" id="9760752at2"/>
<evidence type="ECO:0000256" key="4">
    <source>
        <dbReference type="ARBA" id="ARBA00022679"/>
    </source>
</evidence>
<dbReference type="EMBL" id="ATHL01000024">
    <property type="protein sequence ID" value="EQB19180.1"/>
    <property type="molecule type" value="Genomic_DNA"/>
</dbReference>
<dbReference type="InterPro" id="IPR036890">
    <property type="entry name" value="HATPase_C_sf"/>
</dbReference>
<evidence type="ECO:0000256" key="5">
    <source>
        <dbReference type="ARBA" id="ARBA00022741"/>
    </source>
</evidence>
<sequence length="364" mass="39180">MHEFLKGGGRQGAAIGSHDWSHSPLGPIAHWPEVLKISVAMMLASRFPMCLAWGPDLVTLHNDAYAPILGDKPPALGLPFSSVWAEAWPVIGPIAAGALSGEATFIEDFPLEIERCGAPERAYFTFCYSPVRDHDGHVLGMLDTVMETTARVEAEKRAELLNAELSHRIGNLLTIVGAIADRTVRSAASLPDARRALSTRLAAMGRAQSVLTKAGRREALVADVVKETLAAHIGLDRFTIAGPAVCLDEQQTLALALAVNELASNAVKYGALSMAQGRVTCRWCAANPETGRHFLFEWIEESGPQVQPPERRGFGSYLIENHVAAAFRGESRLDFAAAGLRYSLSAADPLLVVHARTLSDACSR</sequence>
<organism evidence="9 10">
    <name type="scientific">Novosphingobium lindaniclasticum LE124</name>
    <dbReference type="NCBI Taxonomy" id="1096930"/>
    <lineage>
        <taxon>Bacteria</taxon>
        <taxon>Pseudomonadati</taxon>
        <taxon>Pseudomonadota</taxon>
        <taxon>Alphaproteobacteria</taxon>
        <taxon>Sphingomonadales</taxon>
        <taxon>Sphingomonadaceae</taxon>
        <taxon>Novosphingobium</taxon>
    </lineage>
</organism>
<comment type="caution">
    <text evidence="9">The sequence shown here is derived from an EMBL/GenBank/DDBJ whole genome shotgun (WGS) entry which is preliminary data.</text>
</comment>
<keyword evidence="5" id="KW-0547">Nucleotide-binding</keyword>
<dbReference type="PANTHER" id="PTHR41523:SF7">
    <property type="entry name" value="HISTIDINE KINASE"/>
    <property type="match status" value="1"/>
</dbReference>
<dbReference type="InterPro" id="IPR011102">
    <property type="entry name" value="Sig_transdc_His_kinase_HWE"/>
</dbReference>
<evidence type="ECO:0000256" key="6">
    <source>
        <dbReference type="ARBA" id="ARBA00022777"/>
    </source>
</evidence>
<dbReference type="GO" id="GO:0005524">
    <property type="term" value="F:ATP binding"/>
    <property type="evidence" value="ECO:0007669"/>
    <property type="project" value="UniProtKB-KW"/>
</dbReference>
<dbReference type="Gene3D" id="3.30.565.10">
    <property type="entry name" value="Histidine kinase-like ATPase, C-terminal domain"/>
    <property type="match status" value="1"/>
</dbReference>
<evidence type="ECO:0000259" key="8">
    <source>
        <dbReference type="SMART" id="SM00911"/>
    </source>
</evidence>
<dbReference type="Gene3D" id="3.30.450.20">
    <property type="entry name" value="PAS domain"/>
    <property type="match status" value="1"/>
</dbReference>
<proteinExistence type="predicted"/>
<evidence type="ECO:0000256" key="1">
    <source>
        <dbReference type="ARBA" id="ARBA00000085"/>
    </source>
</evidence>
<keyword evidence="4" id="KW-0808">Transferase</keyword>
<dbReference type="Pfam" id="PF07536">
    <property type="entry name" value="HWE_HK"/>
    <property type="match status" value="1"/>
</dbReference>
<dbReference type="AlphaFoldDB" id="T0J4V5"/>
<protein>
    <recommendedName>
        <fullName evidence="2">histidine kinase</fullName>
        <ecNumber evidence="2">2.7.13.3</ecNumber>
    </recommendedName>
</protein>
<evidence type="ECO:0000313" key="9">
    <source>
        <dbReference type="EMBL" id="EQB19180.1"/>
    </source>
</evidence>
<dbReference type="SMART" id="SM00911">
    <property type="entry name" value="HWE_HK"/>
    <property type="match status" value="1"/>
</dbReference>
<dbReference type="GO" id="GO:0004673">
    <property type="term" value="F:protein histidine kinase activity"/>
    <property type="evidence" value="ECO:0007669"/>
    <property type="project" value="UniProtKB-EC"/>
</dbReference>
<dbReference type="Proteomes" id="UP000015527">
    <property type="component" value="Unassembled WGS sequence"/>
</dbReference>
<keyword evidence="6" id="KW-0418">Kinase</keyword>
<keyword evidence="3" id="KW-0597">Phosphoprotein</keyword>
<accession>T0J4V5</accession>
<keyword evidence="7" id="KW-0067">ATP-binding</keyword>
<comment type="catalytic activity">
    <reaction evidence="1">
        <text>ATP + protein L-histidine = ADP + protein N-phospho-L-histidine.</text>
        <dbReference type="EC" id="2.7.13.3"/>
    </reaction>
</comment>
<dbReference type="EC" id="2.7.13.3" evidence="2"/>
<feature type="domain" description="Signal transduction histidine kinase HWE region" evidence="8">
    <location>
        <begin position="164"/>
        <end position="244"/>
    </location>
</feature>
<keyword evidence="10" id="KW-1185">Reference proteome</keyword>
<dbReference type="eggNOG" id="COG3920">
    <property type="taxonomic scope" value="Bacteria"/>
</dbReference>